<gene>
    <name evidence="2" type="ORF">SAMN02745121_01904</name>
</gene>
<feature type="compositionally biased region" description="Acidic residues" evidence="1">
    <location>
        <begin position="1"/>
        <end position="11"/>
    </location>
</feature>
<evidence type="ECO:0000256" key="1">
    <source>
        <dbReference type="SAM" id="MobiDB-lite"/>
    </source>
</evidence>
<reference evidence="3" key="1">
    <citation type="submission" date="2016-10" db="EMBL/GenBank/DDBJ databases">
        <authorList>
            <person name="Varghese N."/>
            <person name="Submissions S."/>
        </authorList>
    </citation>
    <scope>NUCLEOTIDE SEQUENCE [LARGE SCALE GENOMIC DNA]</scope>
    <source>
        <strain evidence="3">ATCC 25963</strain>
    </source>
</reference>
<feature type="compositionally biased region" description="Low complexity" evidence="1">
    <location>
        <begin position="30"/>
        <end position="41"/>
    </location>
</feature>
<sequence>MVRPDDADEFGPEGGGTATSCCTVPAGESPVRVGAGAPGRRPQARREIAAARAGRQEPLRREQERGPQHRVKPAASSENQWRSRAGHVAAKATSTAQSSGAESAAGPPGVGGAARVQGAMRNRRGPSARLVSGRGDSCKPKAKSSAVQRESEGAVVPAMAAQNNAVGGKDPWGGRVGEGKREGMACRTGPNNPTRRRPRDKVRELRRRLWAAAKRQPVRRFHALYDRIFRRDVLREAWRRVQQHGLHRLRGTVQHPEAASMRRPERPPVSRVREIRTHGLNGGLTQLFRDMRKGK</sequence>
<feature type="compositionally biased region" description="Basic and acidic residues" evidence="1">
    <location>
        <begin position="44"/>
        <end position="67"/>
    </location>
</feature>
<dbReference type="STRING" id="54.SAMN02745121_01904"/>
<accession>A0A1I1VRV0</accession>
<organism evidence="2 3">
    <name type="scientific">Nannocystis exedens</name>
    <dbReference type="NCBI Taxonomy" id="54"/>
    <lineage>
        <taxon>Bacteria</taxon>
        <taxon>Pseudomonadati</taxon>
        <taxon>Myxococcota</taxon>
        <taxon>Polyangia</taxon>
        <taxon>Nannocystales</taxon>
        <taxon>Nannocystaceae</taxon>
        <taxon>Nannocystis</taxon>
    </lineage>
</organism>
<name>A0A1I1VRV0_9BACT</name>
<feature type="compositionally biased region" description="Low complexity" evidence="1">
    <location>
        <begin position="92"/>
        <end position="119"/>
    </location>
</feature>
<keyword evidence="3" id="KW-1185">Reference proteome</keyword>
<protein>
    <submittedName>
        <fullName evidence="2">Uncharacterized protein</fullName>
    </submittedName>
</protein>
<dbReference type="AlphaFoldDB" id="A0A1I1VRV0"/>
<dbReference type="Proteomes" id="UP000199400">
    <property type="component" value="Unassembled WGS sequence"/>
</dbReference>
<evidence type="ECO:0000313" key="3">
    <source>
        <dbReference type="Proteomes" id="UP000199400"/>
    </source>
</evidence>
<dbReference type="EMBL" id="FOMX01000005">
    <property type="protein sequence ID" value="SFD85756.1"/>
    <property type="molecule type" value="Genomic_DNA"/>
</dbReference>
<evidence type="ECO:0000313" key="2">
    <source>
        <dbReference type="EMBL" id="SFD85756.1"/>
    </source>
</evidence>
<proteinExistence type="predicted"/>
<feature type="region of interest" description="Disordered" evidence="1">
    <location>
        <begin position="1"/>
        <end position="200"/>
    </location>
</feature>